<evidence type="ECO:0000256" key="1">
    <source>
        <dbReference type="SAM" id="Phobius"/>
    </source>
</evidence>
<sequence length="286" mass="30011">MTSTTTQHTGVSAAVRAAEPGARFRDLLAAEWIKLWSLRSLSWAFGAGALVIIAINVSAAVADYTNWPTYDEGIRALFVPIWAMRDAFTIGACMVLILATGSIGALTVVGEYSSGQIRTTFAAVPARRSVVAAKMAVVTGVMLVYGTVVAGTSFGVTQAILSGRGIGLPLDYPGVLRAVTASALLAPLCALIGMGLGALIRHTAATLVTFTGILLLLPFLLNDRHRWSSAVLHALPRSAWERLVQVGDPFGSAPYPATISGSWIAYAAWPLAAAVVAVVAVRRHDL</sequence>
<evidence type="ECO:0000313" key="2">
    <source>
        <dbReference type="EMBL" id="GAA0453500.1"/>
    </source>
</evidence>
<feature type="transmembrane region" description="Helical" evidence="1">
    <location>
        <begin position="203"/>
        <end position="221"/>
    </location>
</feature>
<reference evidence="3" key="1">
    <citation type="journal article" date="2019" name="Int. J. Syst. Evol. Microbiol.">
        <title>The Global Catalogue of Microorganisms (GCM) 10K type strain sequencing project: providing services to taxonomists for standard genome sequencing and annotation.</title>
        <authorList>
            <consortium name="The Broad Institute Genomics Platform"/>
            <consortium name="The Broad Institute Genome Sequencing Center for Infectious Disease"/>
            <person name="Wu L."/>
            <person name="Ma J."/>
        </authorList>
    </citation>
    <scope>NUCLEOTIDE SEQUENCE [LARGE SCALE GENOMIC DNA]</scope>
    <source>
        <strain evidence="3">JCM 10649</strain>
    </source>
</reference>
<dbReference type="RefSeq" id="WP_344087705.1">
    <property type="nucleotide sequence ID" value="NZ_BAAAHB010000011.1"/>
</dbReference>
<comment type="caution">
    <text evidence="2">The sequence shown here is derived from an EMBL/GenBank/DDBJ whole genome shotgun (WGS) entry which is preliminary data.</text>
</comment>
<proteinExistence type="predicted"/>
<protein>
    <submittedName>
        <fullName evidence="2">ABC transporter permease subunit</fullName>
    </submittedName>
</protein>
<dbReference type="EMBL" id="BAAAHB010000011">
    <property type="protein sequence ID" value="GAA0453500.1"/>
    <property type="molecule type" value="Genomic_DNA"/>
</dbReference>
<feature type="transmembrane region" description="Helical" evidence="1">
    <location>
        <begin position="174"/>
        <end position="196"/>
    </location>
</feature>
<name>A0ABP3JJL6_9ACTN</name>
<gene>
    <name evidence="2" type="ORF">GCM10009544_15320</name>
</gene>
<feature type="transmembrane region" description="Helical" evidence="1">
    <location>
        <begin position="87"/>
        <end position="110"/>
    </location>
</feature>
<keyword evidence="3" id="KW-1185">Reference proteome</keyword>
<keyword evidence="1" id="KW-0472">Membrane</keyword>
<dbReference type="Proteomes" id="UP001499895">
    <property type="component" value="Unassembled WGS sequence"/>
</dbReference>
<organism evidence="2 3">
    <name type="scientific">Streptomyces stramineus</name>
    <dbReference type="NCBI Taxonomy" id="173861"/>
    <lineage>
        <taxon>Bacteria</taxon>
        <taxon>Bacillati</taxon>
        <taxon>Actinomycetota</taxon>
        <taxon>Actinomycetes</taxon>
        <taxon>Kitasatosporales</taxon>
        <taxon>Streptomycetaceae</taxon>
        <taxon>Streptomyces</taxon>
    </lineage>
</organism>
<evidence type="ECO:0000313" key="3">
    <source>
        <dbReference type="Proteomes" id="UP001499895"/>
    </source>
</evidence>
<keyword evidence="1" id="KW-1133">Transmembrane helix</keyword>
<accession>A0ABP3JJL6</accession>
<feature type="transmembrane region" description="Helical" evidence="1">
    <location>
        <begin position="41"/>
        <end position="62"/>
    </location>
</feature>
<feature type="transmembrane region" description="Helical" evidence="1">
    <location>
        <begin position="263"/>
        <end position="281"/>
    </location>
</feature>
<feature type="transmembrane region" description="Helical" evidence="1">
    <location>
        <begin position="131"/>
        <end position="154"/>
    </location>
</feature>
<keyword evidence="1" id="KW-0812">Transmembrane</keyword>